<protein>
    <submittedName>
        <fullName evidence="2">Uncharacterized protein</fullName>
    </submittedName>
</protein>
<sequence>MKSCLALVFCVAAVFSGSARQEAGLDKTGETFEGGIGSLMPAYQKRRALLTGEALPPHDVDFAVLKSQPLPPQQNPRPEGLSRTQKKRHALLGELHGHSELALLHGLLIAHLRKHTYPDGAPALFLRLWKEEEDWLLETLPTRWLISAVITFAEHGQSEADRTLAARMGMFFSLMKIYEAERCFSGLPPQKAFKVKDRNTSPLPMGMKDFSVLQGDLEAHLLAPLWRDAGQAPAIGNLVRHLLERLNTDDGTVFRRLALMRNAAEKSRKGKV</sequence>
<evidence type="ECO:0000313" key="3">
    <source>
        <dbReference type="Proteomes" id="UP000198926"/>
    </source>
</evidence>
<dbReference type="Proteomes" id="UP000198926">
    <property type="component" value="Unassembled WGS sequence"/>
</dbReference>
<organism evidence="2 3">
    <name type="scientific">Yoonia litorea</name>
    <dbReference type="NCBI Taxonomy" id="1123755"/>
    <lineage>
        <taxon>Bacteria</taxon>
        <taxon>Pseudomonadati</taxon>
        <taxon>Pseudomonadota</taxon>
        <taxon>Alphaproteobacteria</taxon>
        <taxon>Rhodobacterales</taxon>
        <taxon>Paracoccaceae</taxon>
        <taxon>Yoonia</taxon>
    </lineage>
</organism>
<feature type="chain" id="PRO_5011596056" evidence="1">
    <location>
        <begin position="20"/>
        <end position="272"/>
    </location>
</feature>
<reference evidence="2 3" key="1">
    <citation type="submission" date="2016-10" db="EMBL/GenBank/DDBJ databases">
        <authorList>
            <person name="de Groot N.N."/>
        </authorList>
    </citation>
    <scope>NUCLEOTIDE SEQUENCE [LARGE SCALE GENOMIC DNA]</scope>
    <source>
        <strain evidence="2 3">DSM 29433</strain>
    </source>
</reference>
<dbReference type="AlphaFoldDB" id="A0A1I6LUG2"/>
<dbReference type="EMBL" id="FOZM01000001">
    <property type="protein sequence ID" value="SFS07010.1"/>
    <property type="molecule type" value="Genomic_DNA"/>
</dbReference>
<accession>A0A1I6LUG2</accession>
<name>A0A1I6LUG2_9RHOB</name>
<gene>
    <name evidence="2" type="ORF">SAMN05444714_0899</name>
</gene>
<feature type="signal peptide" evidence="1">
    <location>
        <begin position="1"/>
        <end position="19"/>
    </location>
</feature>
<evidence type="ECO:0000256" key="1">
    <source>
        <dbReference type="SAM" id="SignalP"/>
    </source>
</evidence>
<keyword evidence="3" id="KW-1185">Reference proteome</keyword>
<evidence type="ECO:0000313" key="2">
    <source>
        <dbReference type="EMBL" id="SFS07010.1"/>
    </source>
</evidence>
<keyword evidence="1" id="KW-0732">Signal</keyword>
<proteinExistence type="predicted"/>
<dbReference type="STRING" id="1123755.SAMN05444714_0899"/>